<keyword evidence="2" id="KW-1185">Reference proteome</keyword>
<organism evidence="1 2">
    <name type="scientific">Natribacillus halophilus</name>
    <dbReference type="NCBI Taxonomy" id="549003"/>
    <lineage>
        <taxon>Bacteria</taxon>
        <taxon>Bacillati</taxon>
        <taxon>Bacillota</taxon>
        <taxon>Bacilli</taxon>
        <taxon>Bacillales</taxon>
        <taxon>Bacillaceae</taxon>
        <taxon>Natribacillus</taxon>
    </lineage>
</organism>
<sequence>MVNQPLISQVSAILIEHAREQGVSELQLQRAIRDEDVDFLNKVSGEHFKYDELFAHAYRYGEDLERALLQGYQMNFNTLEGLQIWLMQKFGFEEGVSYQIEKGEFKHIVVKNDILQTLESRLATNWTVVKNDEDEEQKEHDVSLQLNTWF</sequence>
<accession>A0A1G8Q0M1</accession>
<evidence type="ECO:0000313" key="1">
    <source>
        <dbReference type="EMBL" id="SDI98247.1"/>
    </source>
</evidence>
<gene>
    <name evidence="1" type="ORF">SAMN04488123_11045</name>
</gene>
<dbReference type="RefSeq" id="WP_090398973.1">
    <property type="nucleotide sequence ID" value="NZ_FNEN01000010.1"/>
</dbReference>
<protein>
    <submittedName>
        <fullName evidence="1">Uncharacterized protein</fullName>
    </submittedName>
</protein>
<dbReference type="AlphaFoldDB" id="A0A1G8Q0M1"/>
<evidence type="ECO:0000313" key="2">
    <source>
        <dbReference type="Proteomes" id="UP000198853"/>
    </source>
</evidence>
<proteinExistence type="predicted"/>
<dbReference type="OrthoDB" id="2657532at2"/>
<reference evidence="1 2" key="1">
    <citation type="submission" date="2016-10" db="EMBL/GenBank/DDBJ databases">
        <authorList>
            <person name="de Groot N.N."/>
        </authorList>
    </citation>
    <scope>NUCLEOTIDE SEQUENCE [LARGE SCALE GENOMIC DNA]</scope>
    <source>
        <strain evidence="1 2">DSM 21771</strain>
    </source>
</reference>
<dbReference type="Proteomes" id="UP000198853">
    <property type="component" value="Unassembled WGS sequence"/>
</dbReference>
<name>A0A1G8Q0M1_9BACI</name>
<dbReference type="EMBL" id="FNEN01000010">
    <property type="protein sequence ID" value="SDI98247.1"/>
    <property type="molecule type" value="Genomic_DNA"/>
</dbReference>